<organism evidence="2">
    <name type="scientific">Trichophyton rubrum CBS 288.86</name>
    <dbReference type="NCBI Taxonomy" id="1215330"/>
    <lineage>
        <taxon>Eukaryota</taxon>
        <taxon>Fungi</taxon>
        <taxon>Dikarya</taxon>
        <taxon>Ascomycota</taxon>
        <taxon>Pezizomycotina</taxon>
        <taxon>Eurotiomycetes</taxon>
        <taxon>Eurotiomycetidae</taxon>
        <taxon>Onygenales</taxon>
        <taxon>Arthrodermataceae</taxon>
        <taxon>Trichophyton</taxon>
    </lineage>
</organism>
<dbReference type="HOGENOM" id="CLU_1219434_0_0_1"/>
<dbReference type="Proteomes" id="UP000023758">
    <property type="component" value="Unassembled WGS sequence"/>
</dbReference>
<proteinExistence type="predicted"/>
<dbReference type="EMBL" id="KK207687">
    <property type="protein sequence ID" value="EZF57455.1"/>
    <property type="molecule type" value="Genomic_DNA"/>
</dbReference>
<name>A0A022WG98_TRIRU</name>
<feature type="region of interest" description="Disordered" evidence="1">
    <location>
        <begin position="157"/>
        <end position="192"/>
    </location>
</feature>
<protein>
    <submittedName>
        <fullName evidence="2">Uncharacterized protein</fullName>
    </submittedName>
</protein>
<dbReference type="AlphaFoldDB" id="A0A022WG98"/>
<sequence>MLPIPRQGCRLRTTTRLSRIPSVRRLDTDGACTTNIPQKRQLYSPRGDVTGRPLAYAPIRWPGSTNSPRHRLLNSGPMTASVHRHSSPVSYDRSYSTSQSSKKVTVDDYIQEIEDLYAIAKDELEIASESTAAATIYAASDRISMREAFDDLNHAYGAYAENNPPPEDIGSKDGENRTGVADVRSTSYDPTNIPADVRAEIKRRVGHRIREIENAVKNLEESAQHE</sequence>
<gene>
    <name evidence="2" type="ORF">H103_00294</name>
</gene>
<evidence type="ECO:0000313" key="2">
    <source>
        <dbReference type="EMBL" id="EZF57455.1"/>
    </source>
</evidence>
<accession>A0A022WG98</accession>
<evidence type="ECO:0000256" key="1">
    <source>
        <dbReference type="SAM" id="MobiDB-lite"/>
    </source>
</evidence>
<dbReference type="OrthoDB" id="273230at2759"/>
<reference evidence="2" key="1">
    <citation type="submission" date="2014-02" db="EMBL/GenBank/DDBJ databases">
        <title>The Genome Sequence of Trichophyton rubrum (morphotype fischeri) CBS 288.86.</title>
        <authorList>
            <consortium name="The Broad Institute Genomics Platform"/>
            <person name="Cuomo C.A."/>
            <person name="White T.C."/>
            <person name="Graser Y."/>
            <person name="Martinez-Rossi N."/>
            <person name="Heitman J."/>
            <person name="Young S.K."/>
            <person name="Zeng Q."/>
            <person name="Gargeya S."/>
            <person name="Abouelleil A."/>
            <person name="Alvarado L."/>
            <person name="Chapman S.B."/>
            <person name="Gainer-Dewar J."/>
            <person name="Goldberg J."/>
            <person name="Griggs A."/>
            <person name="Gujja S."/>
            <person name="Hansen M."/>
            <person name="Howarth C."/>
            <person name="Imamovic A."/>
            <person name="Larimer J."/>
            <person name="Martinez D."/>
            <person name="Murphy C."/>
            <person name="Pearson M.D."/>
            <person name="Persinoti G."/>
            <person name="Poon T."/>
            <person name="Priest M."/>
            <person name="Roberts A.D."/>
            <person name="Saif S."/>
            <person name="Shea T.D."/>
            <person name="Sykes S.N."/>
            <person name="Wortman J."/>
            <person name="Nusbaum C."/>
            <person name="Birren B."/>
        </authorList>
    </citation>
    <scope>NUCLEOTIDE SEQUENCE [LARGE SCALE GENOMIC DNA]</scope>
    <source>
        <strain evidence="2">CBS 288.86</strain>
    </source>
</reference>